<organism evidence="2">
    <name type="scientific">Skeletonema marinoi</name>
    <dbReference type="NCBI Taxonomy" id="267567"/>
    <lineage>
        <taxon>Eukaryota</taxon>
        <taxon>Sar</taxon>
        <taxon>Stramenopiles</taxon>
        <taxon>Ochrophyta</taxon>
        <taxon>Bacillariophyta</taxon>
        <taxon>Coscinodiscophyceae</taxon>
        <taxon>Thalassiosirophycidae</taxon>
        <taxon>Thalassiosirales</taxon>
        <taxon>Skeletonemataceae</taxon>
        <taxon>Skeletonema</taxon>
        <taxon>Skeletonema marinoi-dohrnii complex</taxon>
    </lineage>
</organism>
<name>A0A7S1CU54_9STRA</name>
<dbReference type="AlphaFoldDB" id="A0A7S1CU54"/>
<reference evidence="2" key="1">
    <citation type="submission" date="2021-01" db="EMBL/GenBank/DDBJ databases">
        <authorList>
            <person name="Corre E."/>
            <person name="Pelletier E."/>
            <person name="Niang G."/>
            <person name="Scheremetjew M."/>
            <person name="Finn R."/>
            <person name="Kale V."/>
            <person name="Holt S."/>
            <person name="Cochrane G."/>
            <person name="Meng A."/>
            <person name="Brown T."/>
            <person name="Cohen L."/>
        </authorList>
    </citation>
    <scope>NUCLEOTIDE SEQUENCE</scope>
    <source>
        <strain evidence="2">FE60</strain>
    </source>
</reference>
<accession>A0A7S1CU54</accession>
<evidence type="ECO:0008006" key="3">
    <source>
        <dbReference type="Google" id="ProtNLM"/>
    </source>
</evidence>
<evidence type="ECO:0000256" key="1">
    <source>
        <dbReference type="SAM" id="SignalP"/>
    </source>
</evidence>
<dbReference type="EMBL" id="HBFU01001369">
    <property type="protein sequence ID" value="CAD8926967.1"/>
    <property type="molecule type" value="Transcribed_RNA"/>
</dbReference>
<evidence type="ECO:0000313" key="2">
    <source>
        <dbReference type="EMBL" id="CAD8926967.1"/>
    </source>
</evidence>
<keyword evidence="1" id="KW-0732">Signal</keyword>
<protein>
    <recommendedName>
        <fullName evidence="3">Plastid lipid-associated protein/fibrillin conserved domain-containing protein</fullName>
    </recommendedName>
</protein>
<sequence>MAKTTLFLAAACVAGTHAFAPARVAQSGCLQTAHSRYNVSPLQESAEGNQEKNTEEVEEVAIELTAEEKEALGNLVADEEWAGLSMELADVVRTAVVEDLKKNSRDFLGKDEYAIGDFSKEIDQRVKDEVAKMREKDDYELGDLSVVLDEKVKDLVCELSGKEEYEFGDLSVEIDKRVKDSVAEFCGTDTYTPGDLSKEVAKRTKSGVLNYTGKDSYQFGDLTATAIKNYTGKDDYQFGDVTKKLMGNLFSGKKGSK</sequence>
<gene>
    <name evidence="2" type="ORF">SMAR1040_LOCUS914</name>
</gene>
<feature type="chain" id="PRO_5030968287" description="Plastid lipid-associated protein/fibrillin conserved domain-containing protein" evidence="1">
    <location>
        <begin position="19"/>
        <end position="257"/>
    </location>
</feature>
<proteinExistence type="predicted"/>
<feature type="signal peptide" evidence="1">
    <location>
        <begin position="1"/>
        <end position="18"/>
    </location>
</feature>